<dbReference type="AlphaFoldDB" id="A0A0R2NZQ2"/>
<evidence type="ECO:0000256" key="9">
    <source>
        <dbReference type="ARBA" id="ARBA00022801"/>
    </source>
</evidence>
<dbReference type="GO" id="GO:0043171">
    <property type="term" value="P:peptide catabolic process"/>
    <property type="evidence" value="ECO:0007669"/>
    <property type="project" value="TreeGrafter"/>
</dbReference>
<dbReference type="GO" id="GO:0006508">
    <property type="term" value="P:proteolysis"/>
    <property type="evidence" value="ECO:0007669"/>
    <property type="project" value="UniProtKB-KW"/>
</dbReference>
<keyword evidence="10" id="KW-0862">Zinc</keyword>
<evidence type="ECO:0000256" key="1">
    <source>
        <dbReference type="ARBA" id="ARBA00000098"/>
    </source>
</evidence>
<dbReference type="PANTHER" id="PTHR11533:SF174">
    <property type="entry name" value="PUROMYCIN-SENSITIVE AMINOPEPTIDASE-RELATED"/>
    <property type="match status" value="1"/>
</dbReference>
<dbReference type="GO" id="GO:0005615">
    <property type="term" value="C:extracellular space"/>
    <property type="evidence" value="ECO:0007669"/>
    <property type="project" value="TreeGrafter"/>
</dbReference>
<dbReference type="InterPro" id="IPR027268">
    <property type="entry name" value="Peptidase_M4/M1_CTD_sf"/>
</dbReference>
<dbReference type="InterPro" id="IPR012778">
    <property type="entry name" value="Pept_M1_aminopeptidase"/>
</dbReference>
<evidence type="ECO:0000256" key="6">
    <source>
        <dbReference type="ARBA" id="ARBA00022438"/>
    </source>
</evidence>
<evidence type="ECO:0000256" key="12">
    <source>
        <dbReference type="ARBA" id="ARBA00029811"/>
    </source>
</evidence>
<dbReference type="Gene3D" id="1.10.390.10">
    <property type="entry name" value="Neutral Protease Domain 2"/>
    <property type="match status" value="1"/>
</dbReference>
<feature type="domain" description="Peptidase M1 membrane alanine aminopeptidase" evidence="14">
    <location>
        <begin position="232"/>
        <end position="443"/>
    </location>
</feature>
<comment type="caution">
    <text evidence="17">The sequence shown here is derived from an EMBL/GenBank/DDBJ whole genome shotgun (WGS) entry which is preliminary data.</text>
</comment>
<evidence type="ECO:0000256" key="5">
    <source>
        <dbReference type="ARBA" id="ARBA00015611"/>
    </source>
</evidence>
<evidence type="ECO:0000259" key="16">
    <source>
        <dbReference type="Pfam" id="PF17900"/>
    </source>
</evidence>
<name>A0A0R2NZQ2_9ACTN</name>
<dbReference type="InterPro" id="IPR001930">
    <property type="entry name" value="Peptidase_M1"/>
</dbReference>
<dbReference type="EC" id="3.4.11.2" evidence="4"/>
<dbReference type="Proteomes" id="UP000053941">
    <property type="component" value="Unassembled WGS sequence"/>
</dbReference>
<dbReference type="Pfam" id="PF01433">
    <property type="entry name" value="Peptidase_M1"/>
    <property type="match status" value="1"/>
</dbReference>
<dbReference type="EMBL" id="LIAS01000008">
    <property type="protein sequence ID" value="KRO31265.1"/>
    <property type="molecule type" value="Genomic_DNA"/>
</dbReference>
<dbReference type="GO" id="GO:0016285">
    <property type="term" value="F:alanyl aminopeptidase activity"/>
    <property type="evidence" value="ECO:0007669"/>
    <property type="project" value="UniProtKB-EC"/>
</dbReference>
<comment type="similarity">
    <text evidence="3">Belongs to the peptidase M1 family.</text>
</comment>
<dbReference type="CDD" id="cd09602">
    <property type="entry name" value="M1_APN"/>
    <property type="match status" value="1"/>
</dbReference>
<evidence type="ECO:0000256" key="7">
    <source>
        <dbReference type="ARBA" id="ARBA00022670"/>
    </source>
</evidence>
<evidence type="ECO:0000259" key="14">
    <source>
        <dbReference type="Pfam" id="PF01433"/>
    </source>
</evidence>
<dbReference type="GO" id="GO:0070006">
    <property type="term" value="F:metalloaminopeptidase activity"/>
    <property type="evidence" value="ECO:0007669"/>
    <property type="project" value="TreeGrafter"/>
</dbReference>
<dbReference type="InterPro" id="IPR045357">
    <property type="entry name" value="Aminopeptidase_N-like_N"/>
</dbReference>
<evidence type="ECO:0000313" key="18">
    <source>
        <dbReference type="Proteomes" id="UP000053941"/>
    </source>
</evidence>
<evidence type="ECO:0000256" key="10">
    <source>
        <dbReference type="ARBA" id="ARBA00022833"/>
    </source>
</evidence>
<dbReference type="PRINTS" id="PR00756">
    <property type="entry name" value="ALADIPTASE"/>
</dbReference>
<protein>
    <recommendedName>
        <fullName evidence="5">Aminopeptidase N</fullName>
        <ecNumber evidence="4">3.4.11.2</ecNumber>
    </recommendedName>
    <alternativeName>
        <fullName evidence="12">Alanine aminopeptidase</fullName>
    </alternativeName>
    <alternativeName>
        <fullName evidence="13">Lysyl aminopeptidase</fullName>
    </alternativeName>
</protein>
<dbReference type="Gene3D" id="2.60.40.1730">
    <property type="entry name" value="tricorn interacting facor f3 domain"/>
    <property type="match status" value="1"/>
</dbReference>
<evidence type="ECO:0000256" key="3">
    <source>
        <dbReference type="ARBA" id="ARBA00010136"/>
    </source>
</evidence>
<dbReference type="InterPro" id="IPR050344">
    <property type="entry name" value="Peptidase_M1_aminopeptidases"/>
</dbReference>
<dbReference type="GO" id="GO:0008270">
    <property type="term" value="F:zinc ion binding"/>
    <property type="evidence" value="ECO:0007669"/>
    <property type="project" value="InterPro"/>
</dbReference>
<comment type="cofactor">
    <cofactor evidence="2">
        <name>Zn(2+)</name>
        <dbReference type="ChEBI" id="CHEBI:29105"/>
    </cofactor>
</comment>
<keyword evidence="8" id="KW-0479">Metal-binding</keyword>
<dbReference type="FunFam" id="1.10.390.10:FF:000004">
    <property type="entry name" value="Aminopeptidase N"/>
    <property type="match status" value="1"/>
</dbReference>
<keyword evidence="7" id="KW-0645">Protease</keyword>
<dbReference type="FunFam" id="2.60.40.1730:FF:000010">
    <property type="entry name" value="Putative aminopeptidase N"/>
    <property type="match status" value="1"/>
</dbReference>
<evidence type="ECO:0000256" key="2">
    <source>
        <dbReference type="ARBA" id="ARBA00001947"/>
    </source>
</evidence>
<dbReference type="Pfam" id="PF11838">
    <property type="entry name" value="ERAP1_C"/>
    <property type="match status" value="1"/>
</dbReference>
<organism evidence="17 18">
    <name type="scientific">Actinobacteria bacterium BACL2 MAG-120802-bin41</name>
    <dbReference type="NCBI Taxonomy" id="1655568"/>
    <lineage>
        <taxon>Bacteria</taxon>
        <taxon>Bacillati</taxon>
        <taxon>Actinomycetota</taxon>
        <taxon>Actinomycetes</taxon>
        <taxon>Actinomycetes incertae sedis</taxon>
        <taxon>ac1 cluster</taxon>
    </lineage>
</organism>
<dbReference type="InterPro" id="IPR014782">
    <property type="entry name" value="Peptidase_M1_dom"/>
</dbReference>
<feature type="domain" description="Aminopeptidase N-like N-terminal" evidence="16">
    <location>
        <begin position="21"/>
        <end position="188"/>
    </location>
</feature>
<accession>A0A0R2NZQ2</accession>
<feature type="domain" description="ERAP1-like C-terminal" evidence="15">
    <location>
        <begin position="527"/>
        <end position="837"/>
    </location>
</feature>
<dbReference type="GO" id="GO:0016020">
    <property type="term" value="C:membrane"/>
    <property type="evidence" value="ECO:0007669"/>
    <property type="project" value="TreeGrafter"/>
</dbReference>
<dbReference type="SUPFAM" id="SSF55486">
    <property type="entry name" value="Metalloproteases ('zincins'), catalytic domain"/>
    <property type="match status" value="1"/>
</dbReference>
<dbReference type="NCBIfam" id="TIGR02412">
    <property type="entry name" value="pepN_strep_liv"/>
    <property type="match status" value="1"/>
</dbReference>
<reference evidence="17 18" key="1">
    <citation type="submission" date="2015-10" db="EMBL/GenBank/DDBJ databases">
        <title>Metagenome-Assembled Genomes uncover a global brackish microbiome.</title>
        <authorList>
            <person name="Hugerth L.W."/>
            <person name="Larsson J."/>
            <person name="Alneberg J."/>
            <person name="Lindh M.V."/>
            <person name="Legrand C."/>
            <person name="Pinhassi J."/>
            <person name="Andersson A.F."/>
        </authorList>
    </citation>
    <scope>NUCLEOTIDE SEQUENCE [LARGE SCALE GENOMIC DNA]</scope>
    <source>
        <strain evidence="17">BACL2 MAG-120802-bin41</strain>
    </source>
</reference>
<dbReference type="PANTHER" id="PTHR11533">
    <property type="entry name" value="PROTEASE M1 ZINC METALLOPROTEASE"/>
    <property type="match status" value="1"/>
</dbReference>
<comment type="catalytic activity">
    <reaction evidence="1">
        <text>Release of an N-terminal amino acid, Xaa-|-Yaa- from a peptide, amide or arylamide. Xaa is preferably Ala, but may be most amino acids including Pro (slow action). When a terminal hydrophobic residue is followed by a prolyl residue, the two may be released as an intact Xaa-Pro dipeptide.</text>
        <dbReference type="EC" id="3.4.11.2"/>
    </reaction>
</comment>
<evidence type="ECO:0000256" key="4">
    <source>
        <dbReference type="ARBA" id="ARBA00012564"/>
    </source>
</evidence>
<dbReference type="GO" id="GO:0005737">
    <property type="term" value="C:cytoplasm"/>
    <property type="evidence" value="ECO:0007669"/>
    <property type="project" value="TreeGrafter"/>
</dbReference>
<dbReference type="InterPro" id="IPR024571">
    <property type="entry name" value="ERAP1-like_C_dom"/>
</dbReference>
<keyword evidence="9" id="KW-0378">Hydrolase</keyword>
<evidence type="ECO:0000256" key="8">
    <source>
        <dbReference type="ARBA" id="ARBA00022723"/>
    </source>
</evidence>
<gene>
    <name evidence="17" type="ORF">ABR60_03965</name>
</gene>
<evidence type="ECO:0000259" key="15">
    <source>
        <dbReference type="Pfam" id="PF11838"/>
    </source>
</evidence>
<dbReference type="Pfam" id="PF17900">
    <property type="entry name" value="Peptidase_M1_N"/>
    <property type="match status" value="1"/>
</dbReference>
<dbReference type="GO" id="GO:0042277">
    <property type="term" value="F:peptide binding"/>
    <property type="evidence" value="ECO:0007669"/>
    <property type="project" value="TreeGrafter"/>
</dbReference>
<proteinExistence type="inferred from homology"/>
<evidence type="ECO:0000256" key="13">
    <source>
        <dbReference type="ARBA" id="ARBA00031533"/>
    </source>
</evidence>
<evidence type="ECO:0000256" key="11">
    <source>
        <dbReference type="ARBA" id="ARBA00023049"/>
    </source>
</evidence>
<sequence length="846" mass="94782">MPGINISRAEAAERSSHLSIKHYEVLLDVSGGAESFIATTKVSFDCNKVGYESFIDAVGKKIISATLNGQSVDVSNYDGESVFLKNLQASNELVIEIEAIYSKSGEGLQRSVDPVDNEVYLYSQGETAFIRNMYPCFDQPDLKATFAFTAIAPAHWQVISNNPVKQVSDLGDKKKWEFTATPVMSTYITALVAGPYSFIHDKYEGKKSIPLGIYCRKSLFEHLDSDEIFLVTKQGFAYFEEVFGLAYPFDKYDQIAVVDFNWGAMENAGAVTFREDLLVFRSKVTERMYNARANTILHEMAHMWFGDMVTMKWWDDLWLNESFAEWSSYLALVEATKFKNSWAGFNAERKNWAYRQDQLSSTHPIATDMVDIDTVKANFDGITYAKGASVLHQLVAHVGRDNFIKGLQKYFAKHAFKNTVLSDLLVELEATSGRDLSSWVSTWLQTSGVNTLRPVIESDSESYKSITIKQEAPKIPAGSSELRPHRAAVGLYDLKDGQLIRRKSVELDITGDLTQVKELSGEKLADLVLINDHDLTYAKIRFDARSIATLKAHLGKLDDGLSRALCWSAAWDMFRDAELSATDFIEIALTGLAGEDDITTVTALMTQLNTAVEIYAADKNRDYLREKVAGALLSLLKSAKAGSDHQLQFARSFAALAHSKEQGAEIRNILDGKFQDLKIDADLRWHLILCLVERGLSTRAEIDAELKGDNTLTGGLSHERCIAAFPTLEAKEAAFKKATEDESITNWSRLSAIQGYNRPIQRHLHEGFVDRYFDLILETYNTKSYEVSTSIIDLLYPSYLISTQTLAKTDAWLNGPGKDSHPTLRRHILEAKDSLERALRVRAIDN</sequence>
<dbReference type="SUPFAM" id="SSF63737">
    <property type="entry name" value="Leukotriene A4 hydrolase N-terminal domain"/>
    <property type="match status" value="1"/>
</dbReference>
<dbReference type="InterPro" id="IPR042097">
    <property type="entry name" value="Aminopeptidase_N-like_N_sf"/>
</dbReference>
<evidence type="ECO:0000313" key="17">
    <source>
        <dbReference type="EMBL" id="KRO31265.1"/>
    </source>
</evidence>
<keyword evidence="11" id="KW-0482">Metalloprotease</keyword>
<keyword evidence="6" id="KW-0031">Aminopeptidase</keyword>